<name>A0AAI9T311_SPIME</name>
<dbReference type="EMBL" id="AGBZ02000002">
    <property type="protein sequence ID" value="KAI92478.1"/>
    <property type="molecule type" value="Genomic_DNA"/>
</dbReference>
<accession>A0AAI9T311</accession>
<sequence>MLTKLNLDPKELKTFKFLNSLKLNFLSIERILKVKTELTFTQKETILNLMRQQYNIKIKANYNARPVSQTQQKKQVLSLQKINKSTKKEKKQIIVKNKKPQQVTNIYQKRPFFSQGNLLELTKQRINLLRNASNNYNRMGQGVVKWRNPYYSMFGINQTNLAKRHQNL</sequence>
<dbReference type="Proteomes" id="UP000004057">
    <property type="component" value="Unassembled WGS sequence"/>
</dbReference>
<reference evidence="1 2" key="1">
    <citation type="journal article" date="2012" name="J. Proteome Res.">
        <title>Application of Spiroplasma melliferum proteogenomic profiling for the discovery of virulence factors and pathogenicity mechanisms in host-associated spiroplasmas.</title>
        <authorList>
            <person name="Alexeev D."/>
            <person name="Kostrjukova E."/>
            <person name="Aliper A."/>
            <person name="Popenko A."/>
            <person name="Bazaleev N."/>
            <person name="Tyakht A."/>
            <person name="Selezneva O."/>
            <person name="Akopian T."/>
            <person name="Prichodko E."/>
            <person name="Kondratov I."/>
            <person name="Chukin M."/>
            <person name="Demina I."/>
            <person name="Galyamina M."/>
            <person name="Kamashev D."/>
            <person name="Vanyushkina A."/>
            <person name="Ladygina V."/>
            <person name="Levitskii S."/>
            <person name="Lazarev V."/>
            <person name="Govorun V."/>
        </authorList>
    </citation>
    <scope>NUCLEOTIDE SEQUENCE [LARGE SCALE GENOMIC DNA]</scope>
    <source>
        <strain evidence="1 2">KC3</strain>
    </source>
</reference>
<protein>
    <submittedName>
        <fullName evidence="1">Uncharacterized protein</fullName>
    </submittedName>
</protein>
<evidence type="ECO:0000313" key="2">
    <source>
        <dbReference type="Proteomes" id="UP000004057"/>
    </source>
</evidence>
<comment type="caution">
    <text evidence="1">The sequence shown here is derived from an EMBL/GenBank/DDBJ whole genome shotgun (WGS) entry which is preliminary data.</text>
</comment>
<organism evidence="1 2">
    <name type="scientific">Spiroplasma melliferum KC3</name>
    <dbReference type="NCBI Taxonomy" id="570509"/>
    <lineage>
        <taxon>Bacteria</taxon>
        <taxon>Bacillati</taxon>
        <taxon>Mycoplasmatota</taxon>
        <taxon>Mollicutes</taxon>
        <taxon>Entomoplasmatales</taxon>
        <taxon>Spiroplasmataceae</taxon>
        <taxon>Spiroplasma</taxon>
    </lineage>
</organism>
<evidence type="ECO:0000313" key="1">
    <source>
        <dbReference type="EMBL" id="KAI92478.1"/>
    </source>
</evidence>
<gene>
    <name evidence="1" type="ORF">SPM_004075</name>
</gene>
<dbReference type="RefSeq" id="WP_004028256.1">
    <property type="nucleotide sequence ID" value="NZ_AGBZ02000002.1"/>
</dbReference>
<dbReference type="AlphaFoldDB" id="A0AAI9T311"/>
<proteinExistence type="predicted"/>